<evidence type="ECO:0000313" key="2">
    <source>
        <dbReference type="EMBL" id="SHG87243.1"/>
    </source>
</evidence>
<dbReference type="Proteomes" id="UP000189796">
    <property type="component" value="Chromosome I"/>
</dbReference>
<evidence type="ECO:0000313" key="3">
    <source>
        <dbReference type="Proteomes" id="UP000189796"/>
    </source>
</evidence>
<keyword evidence="1" id="KW-0732">Signal</keyword>
<feature type="chain" id="PRO_5013382167" description="Protease inhibitor Inh" evidence="1">
    <location>
        <begin position="24"/>
        <end position="134"/>
    </location>
</feature>
<dbReference type="AlphaFoldDB" id="A0A1M5NE38"/>
<proteinExistence type="predicted"/>
<dbReference type="RefSeq" id="WP_079601862.1">
    <property type="nucleotide sequence ID" value="NZ_LT670817.1"/>
</dbReference>
<feature type="signal peptide" evidence="1">
    <location>
        <begin position="1"/>
        <end position="23"/>
    </location>
</feature>
<name>A0A1M5NE38_9BRAD</name>
<evidence type="ECO:0008006" key="4">
    <source>
        <dbReference type="Google" id="ProtNLM"/>
    </source>
</evidence>
<accession>A0A1M5NE38</accession>
<dbReference type="EMBL" id="LT670817">
    <property type="protein sequence ID" value="SHG87243.1"/>
    <property type="molecule type" value="Genomic_DNA"/>
</dbReference>
<sequence>MKRMFLIAAAVAAAIGWMAPAAAQTPAPNKPFQIKTRLDHLSGTQWVVVLSYLPSEITSITCDSWTMLGIGSWKHQNDFTIPAGPSVAIMDANKFDGYCKTKGSIVAHTDDGDFVGVLDRGDGNWDASTKLTFK</sequence>
<evidence type="ECO:0000256" key="1">
    <source>
        <dbReference type="SAM" id="SignalP"/>
    </source>
</evidence>
<protein>
    <recommendedName>
        <fullName evidence="4">Protease inhibitor Inh</fullName>
    </recommendedName>
</protein>
<gene>
    <name evidence="2" type="ORF">SAMN05443248_2936</name>
</gene>
<organism evidence="2 3">
    <name type="scientific">Bradyrhizobium erythrophlei</name>
    <dbReference type="NCBI Taxonomy" id="1437360"/>
    <lineage>
        <taxon>Bacteria</taxon>
        <taxon>Pseudomonadati</taxon>
        <taxon>Pseudomonadota</taxon>
        <taxon>Alphaproteobacteria</taxon>
        <taxon>Hyphomicrobiales</taxon>
        <taxon>Nitrobacteraceae</taxon>
        <taxon>Bradyrhizobium</taxon>
    </lineage>
</organism>
<reference evidence="2 3" key="1">
    <citation type="submission" date="2016-11" db="EMBL/GenBank/DDBJ databases">
        <authorList>
            <person name="Jaros S."/>
            <person name="Januszkiewicz K."/>
            <person name="Wedrychowicz H."/>
        </authorList>
    </citation>
    <scope>NUCLEOTIDE SEQUENCE [LARGE SCALE GENOMIC DNA]</scope>
    <source>
        <strain evidence="2 3">GAS138</strain>
    </source>
</reference>